<gene>
    <name evidence="4" type="ORF">GMARGA_LOCUS30773</name>
</gene>
<proteinExistence type="predicted"/>
<dbReference type="CDD" id="cd01448">
    <property type="entry name" value="TST_Repeat_1"/>
    <property type="match status" value="1"/>
</dbReference>
<evidence type="ECO:0000256" key="2">
    <source>
        <dbReference type="ARBA" id="ARBA00022737"/>
    </source>
</evidence>
<reference evidence="4 5" key="1">
    <citation type="submission" date="2021-06" db="EMBL/GenBank/DDBJ databases">
        <authorList>
            <person name="Kallberg Y."/>
            <person name="Tangrot J."/>
            <person name="Rosling A."/>
        </authorList>
    </citation>
    <scope>NUCLEOTIDE SEQUENCE [LARGE SCALE GENOMIC DNA]</scope>
    <source>
        <strain evidence="4 5">120-4 pot B 10/14</strain>
    </source>
</reference>
<name>A0ABN7WGL8_GIGMA</name>
<dbReference type="Gene3D" id="3.40.250.10">
    <property type="entry name" value="Rhodanese-like domain"/>
    <property type="match status" value="2"/>
</dbReference>
<dbReference type="PANTHER" id="PTHR11364">
    <property type="entry name" value="THIOSULFATE SULFERTANSFERASE"/>
    <property type="match status" value="1"/>
</dbReference>
<dbReference type="EMBL" id="CAJVQB010044241">
    <property type="protein sequence ID" value="CAG8831754.1"/>
    <property type="molecule type" value="Genomic_DNA"/>
</dbReference>
<evidence type="ECO:0000313" key="4">
    <source>
        <dbReference type="EMBL" id="CAG8831754.1"/>
    </source>
</evidence>
<dbReference type="CDD" id="cd01449">
    <property type="entry name" value="TST_Repeat_2"/>
    <property type="match status" value="1"/>
</dbReference>
<dbReference type="Proteomes" id="UP000789901">
    <property type="component" value="Unassembled WGS sequence"/>
</dbReference>
<keyword evidence="2" id="KW-0677">Repeat</keyword>
<evidence type="ECO:0000313" key="5">
    <source>
        <dbReference type="Proteomes" id="UP000789901"/>
    </source>
</evidence>
<feature type="domain" description="Rhodanese" evidence="3">
    <location>
        <begin position="219"/>
        <end position="335"/>
    </location>
</feature>
<dbReference type="SUPFAM" id="SSF52821">
    <property type="entry name" value="Rhodanese/Cell cycle control phosphatase"/>
    <property type="match status" value="2"/>
</dbReference>
<dbReference type="SMART" id="SM00450">
    <property type="entry name" value="RHOD"/>
    <property type="match status" value="2"/>
</dbReference>
<dbReference type="PROSITE" id="PS50206">
    <property type="entry name" value="RHODANESE_3"/>
    <property type="match status" value="2"/>
</dbReference>
<keyword evidence="5" id="KW-1185">Reference proteome</keyword>
<dbReference type="PANTHER" id="PTHR11364:SF27">
    <property type="entry name" value="SULFURTRANSFERASE"/>
    <property type="match status" value="1"/>
</dbReference>
<comment type="caution">
    <text evidence="4">The sequence shown here is derived from an EMBL/GenBank/DDBJ whole genome shotgun (WGS) entry which is preliminary data.</text>
</comment>
<dbReference type="InterPro" id="IPR001763">
    <property type="entry name" value="Rhodanese-like_dom"/>
</dbReference>
<accession>A0ABN7WGL8</accession>
<protein>
    <submittedName>
        <fullName evidence="4">484_t:CDS:1</fullName>
    </submittedName>
</protein>
<dbReference type="InterPro" id="IPR036873">
    <property type="entry name" value="Rhodanese-like_dom_sf"/>
</dbReference>
<keyword evidence="1" id="KW-0808">Transferase</keyword>
<feature type="domain" description="Rhodanese" evidence="3">
    <location>
        <begin position="82"/>
        <end position="183"/>
    </location>
</feature>
<feature type="non-terminal residue" evidence="4">
    <location>
        <position position="1"/>
    </location>
</feature>
<dbReference type="Pfam" id="PF00581">
    <property type="entry name" value="Rhodanese"/>
    <property type="match status" value="2"/>
</dbReference>
<organism evidence="4 5">
    <name type="scientific">Gigaspora margarita</name>
    <dbReference type="NCBI Taxonomy" id="4874"/>
    <lineage>
        <taxon>Eukaryota</taxon>
        <taxon>Fungi</taxon>
        <taxon>Fungi incertae sedis</taxon>
        <taxon>Mucoromycota</taxon>
        <taxon>Glomeromycotina</taxon>
        <taxon>Glomeromycetes</taxon>
        <taxon>Diversisporales</taxon>
        <taxon>Gigasporaceae</taxon>
        <taxon>Gigaspora</taxon>
    </lineage>
</organism>
<dbReference type="InterPro" id="IPR045078">
    <property type="entry name" value="TST/MPST-like"/>
</dbReference>
<evidence type="ECO:0000259" key="3">
    <source>
        <dbReference type="PROSITE" id="PS50206"/>
    </source>
</evidence>
<feature type="non-terminal residue" evidence="4">
    <location>
        <position position="335"/>
    </location>
</feature>
<sequence>QNELSSKNFLLTLRTESSEQNTSVNSILKSSHKSSLVRFGFGRAMFSSTSSINNSSIVTTEWVTQNYDSIIPVDGSWHMPNTNRNAYEEYFKTRLKNARFFGIDEIKDKTTDLPHMLPTPKDFAEAVGNLGISEKDHVVVYDSIGIFSSTRVYWTFKVFGHERVSLLDGGLPKWLKEGRPVESGPIDIVPKSYEIPTLNTALVRNYNDIRKNIDRGEVSPDFEQVLDARPEARFTGDETEPRPGLPSGHMPYSISVPFNSVIDPNTKNTFLNDDELKKLFKSKNIDLEKPIVLSCGSGVTATMLYTALEKVGAKKLAVYDGSWTEYAGKEGSPIV</sequence>
<evidence type="ECO:0000256" key="1">
    <source>
        <dbReference type="ARBA" id="ARBA00022679"/>
    </source>
</evidence>